<evidence type="ECO:0000313" key="5">
    <source>
        <dbReference type="Proteomes" id="UP000198866"/>
    </source>
</evidence>
<feature type="domain" description="DUF1214" evidence="2">
    <location>
        <begin position="245"/>
        <end position="328"/>
    </location>
</feature>
<feature type="chain" id="PRO_5011530868" description="Carboxylesterase" evidence="1">
    <location>
        <begin position="23"/>
        <end position="345"/>
    </location>
</feature>
<keyword evidence="1" id="KW-0732">Signal</keyword>
<reference evidence="5" key="1">
    <citation type="submission" date="2016-10" db="EMBL/GenBank/DDBJ databases">
        <authorList>
            <person name="Varghese N."/>
            <person name="Submissions S."/>
        </authorList>
    </citation>
    <scope>NUCLEOTIDE SEQUENCE [LARGE SCALE GENOMIC DNA]</scope>
    <source>
        <strain evidence="5">LMG 26031</strain>
    </source>
</reference>
<dbReference type="OrthoDB" id="547269at2"/>
<dbReference type="InterPro" id="IPR037049">
    <property type="entry name" value="DUF1214_C_sf"/>
</dbReference>
<feature type="signal peptide" evidence="1">
    <location>
        <begin position="1"/>
        <end position="22"/>
    </location>
</feature>
<gene>
    <name evidence="4" type="ORF">SAMN05192539_1017104</name>
</gene>
<dbReference type="Pfam" id="PF06863">
    <property type="entry name" value="DUF1254"/>
    <property type="match status" value="1"/>
</dbReference>
<evidence type="ECO:0000313" key="4">
    <source>
        <dbReference type="EMBL" id="SEJ75558.1"/>
    </source>
</evidence>
<sequence>MFSVQRFFLGLTLVCGALQASAQTVESSTPTVPVTVDNFVRAESDMEFAAVVKMNGLGRFGHLRELAPLNRQIVVRVNRDTLYSTAVFDLDAGPVTIELPDAGKRFRSMIVINEDHYAQEVVYDAGKYTLTKDKIGTRYVLAAVRTLINPADPADLKQAHALQDGIKVEQRSAGQFEVPNWDPASHKKVRDALRVLGSTVPDTRDAFGRKGEVSPIRHLIGAAVLWGGNPDKDAVYLTVTPPKNDGKTPYKLHVRDVPVDGFWSVTVYNASGYIDPNPSNAYTINSVGAKKGADGAVDVQFGGCEGKRDNCLPIEPGWNYTVRLYRPRPEVLDGKWDFPKSVPMS</sequence>
<keyword evidence="5" id="KW-1185">Reference proteome</keyword>
<dbReference type="RefSeq" id="WP_090868790.1">
    <property type="nucleotide sequence ID" value="NZ_FNYE01000017.1"/>
</dbReference>
<dbReference type="InterPro" id="IPR010679">
    <property type="entry name" value="DUF1254"/>
</dbReference>
<dbReference type="InterPro" id="IPR037050">
    <property type="entry name" value="DUF1254_sf"/>
</dbReference>
<organism evidence="4 5">
    <name type="scientific">Paraburkholderia diazotrophica</name>
    <dbReference type="NCBI Taxonomy" id="667676"/>
    <lineage>
        <taxon>Bacteria</taxon>
        <taxon>Pseudomonadati</taxon>
        <taxon>Pseudomonadota</taxon>
        <taxon>Betaproteobacteria</taxon>
        <taxon>Burkholderiales</taxon>
        <taxon>Burkholderiaceae</taxon>
        <taxon>Paraburkholderia</taxon>
    </lineage>
</organism>
<dbReference type="PANTHER" id="PTHR36509">
    <property type="entry name" value="BLL3101 PROTEIN"/>
    <property type="match status" value="1"/>
</dbReference>
<dbReference type="Gene3D" id="2.60.40.1610">
    <property type="entry name" value="Domain of unknown function DUF1254"/>
    <property type="match status" value="1"/>
</dbReference>
<dbReference type="STRING" id="667676.SAMN05192539_1017104"/>
<dbReference type="Pfam" id="PF06742">
    <property type="entry name" value="DUF1214"/>
    <property type="match status" value="1"/>
</dbReference>
<evidence type="ECO:0000259" key="2">
    <source>
        <dbReference type="Pfam" id="PF06742"/>
    </source>
</evidence>
<evidence type="ECO:0008006" key="6">
    <source>
        <dbReference type="Google" id="ProtNLM"/>
    </source>
</evidence>
<name>A0A1H7BDM1_9BURK</name>
<protein>
    <recommendedName>
        <fullName evidence="6">Carboxylesterase</fullName>
    </recommendedName>
</protein>
<dbReference type="SUPFAM" id="SSF160935">
    <property type="entry name" value="VPA0735-like"/>
    <property type="match status" value="1"/>
</dbReference>
<proteinExistence type="predicted"/>
<dbReference type="InterPro" id="IPR010621">
    <property type="entry name" value="DUF1214"/>
</dbReference>
<dbReference type="EMBL" id="FNYE01000017">
    <property type="protein sequence ID" value="SEJ75558.1"/>
    <property type="molecule type" value="Genomic_DNA"/>
</dbReference>
<evidence type="ECO:0000259" key="3">
    <source>
        <dbReference type="Pfam" id="PF06863"/>
    </source>
</evidence>
<dbReference type="PANTHER" id="PTHR36509:SF2">
    <property type="entry name" value="BLL3101 PROTEIN"/>
    <property type="match status" value="1"/>
</dbReference>
<dbReference type="AlphaFoldDB" id="A0A1H7BDM1"/>
<evidence type="ECO:0000256" key="1">
    <source>
        <dbReference type="SAM" id="SignalP"/>
    </source>
</evidence>
<accession>A0A1H7BDM1</accession>
<dbReference type="Proteomes" id="UP000198866">
    <property type="component" value="Unassembled WGS sequence"/>
</dbReference>
<dbReference type="Gene3D" id="2.60.120.600">
    <property type="entry name" value="Domain of unknown function DUF1214, C-terminal domain"/>
    <property type="match status" value="1"/>
</dbReference>
<feature type="domain" description="DUF1254" evidence="3">
    <location>
        <begin position="59"/>
        <end position="169"/>
    </location>
</feature>